<name>A0A0S4XMJ4_9BACT</name>
<dbReference type="AlphaFoldDB" id="A0A0S4XMJ4"/>
<dbReference type="EMBL" id="FAXN01000038">
    <property type="protein sequence ID" value="CUV65538.1"/>
    <property type="molecule type" value="Genomic_DNA"/>
</dbReference>
<sequence length="300" mass="35070">MIKIPYQPNLADDYYALFAKFKIQSDSFETYYNTHLKSELNDYSLRDIVCGDFEKLVEIKNSIGEKYVSENNIVKEVFNYDKAKSVKITPKISKLQPKIAKFFEDNIEVHTCYFCNIEFINKFSTSKKTKNGFTLDHFMDKGTYPYLALSLYNLVPSCYVCNSSKVKGTQTIGGVAPTSQKFDFDDKVKFKTFLSNSNLQVDEEADIELFLKEDFSDKYQHYLQVLELDGRYGYHKYKVIEMIQKRKDYPDSRIKELAKLTQKTEEEVKQDLFGIYLKEDLHKRPLSKLIKDISKELGLV</sequence>
<evidence type="ECO:0008006" key="2">
    <source>
        <dbReference type="Google" id="ProtNLM"/>
    </source>
</evidence>
<organism evidence="1">
    <name type="scientific">Sulfurovum sp. enrichment culture clone C5</name>
    <dbReference type="NCBI Taxonomy" id="497650"/>
    <lineage>
        <taxon>Bacteria</taxon>
        <taxon>Pseudomonadati</taxon>
        <taxon>Campylobacterota</taxon>
        <taxon>Epsilonproteobacteria</taxon>
        <taxon>Campylobacterales</taxon>
        <taxon>Sulfurovaceae</taxon>
        <taxon>Sulfurovum</taxon>
        <taxon>environmental samples</taxon>
    </lineage>
</organism>
<proteinExistence type="predicted"/>
<dbReference type="Gene3D" id="1.10.30.50">
    <property type="match status" value="1"/>
</dbReference>
<accession>A0A0S4XMJ4</accession>
<gene>
    <name evidence="1" type="ORF">BN3087_380054</name>
</gene>
<evidence type="ECO:0000313" key="1">
    <source>
        <dbReference type="EMBL" id="CUV65538.1"/>
    </source>
</evidence>
<reference evidence="1" key="1">
    <citation type="submission" date="2015-11" db="EMBL/GenBank/DDBJ databases">
        <authorList>
            <person name="Zhang Y."/>
            <person name="Guo Z."/>
        </authorList>
    </citation>
    <scope>NUCLEOTIDE SEQUENCE</scope>
    <source>
        <strain evidence="1">BN30871</strain>
    </source>
</reference>
<protein>
    <recommendedName>
        <fullName evidence="2">HNH domain-containing protein</fullName>
    </recommendedName>
</protein>